<gene>
    <name evidence="1" type="ORF">H8B04_14565</name>
</gene>
<name>A0ABR7YHG9_9SPHI</name>
<reference evidence="1 2" key="1">
    <citation type="submission" date="2020-08" db="EMBL/GenBank/DDBJ databases">
        <title>Sphingobacterium sp. DN04309 isolated from aquaculture water.</title>
        <authorList>
            <person name="Zhang M."/>
        </authorList>
    </citation>
    <scope>NUCLEOTIDE SEQUENCE [LARGE SCALE GENOMIC DNA]</scope>
    <source>
        <strain evidence="1 2">DN04309</strain>
    </source>
</reference>
<comment type="caution">
    <text evidence="1">The sequence shown here is derived from an EMBL/GenBank/DDBJ whole genome shotgun (WGS) entry which is preliminary data.</text>
</comment>
<evidence type="ECO:0008006" key="3">
    <source>
        <dbReference type="Google" id="ProtNLM"/>
    </source>
</evidence>
<accession>A0ABR7YHG9</accession>
<dbReference type="Proteomes" id="UP000651271">
    <property type="component" value="Unassembled WGS sequence"/>
</dbReference>
<evidence type="ECO:0000313" key="1">
    <source>
        <dbReference type="EMBL" id="MBD1430763.1"/>
    </source>
</evidence>
<keyword evidence="2" id="KW-1185">Reference proteome</keyword>
<dbReference type="EMBL" id="JACOIJ010000037">
    <property type="protein sequence ID" value="MBD1430763.1"/>
    <property type="molecule type" value="Genomic_DNA"/>
</dbReference>
<sequence>MKVNILGIDDSFGELDKLGSVNPSSLDQKIRIPYGENLSVLATLSPLSKNNTLKEKTAATTTNNLPKKEIPLTTGTKFLLLAYNSQGVKVAEREYSYQVFDPNDKGDLNTGFENLQIGQTYTFIVCSNNTTTSVPTVTNKQNLSTATVSNVSDNTQLLYFKDVIKINNGVNYLNVKLKHLFSEVTTEIIIDQTGSSLVNNVSYSHAGSVLKEITTPSISPAFESATVKLSDASRTYLQRGLLGNFACTNYWKFRCSNNFSSCYTDYYKRYNCHV</sequence>
<evidence type="ECO:0000313" key="2">
    <source>
        <dbReference type="Proteomes" id="UP000651271"/>
    </source>
</evidence>
<protein>
    <recommendedName>
        <fullName evidence="3">Fibronectin type-III domain-containing protein</fullName>
    </recommendedName>
</protein>
<proteinExistence type="predicted"/>
<organism evidence="1 2">
    <name type="scientific">Sphingobacterium litopenaei</name>
    <dbReference type="NCBI Taxonomy" id="2763500"/>
    <lineage>
        <taxon>Bacteria</taxon>
        <taxon>Pseudomonadati</taxon>
        <taxon>Bacteroidota</taxon>
        <taxon>Sphingobacteriia</taxon>
        <taxon>Sphingobacteriales</taxon>
        <taxon>Sphingobacteriaceae</taxon>
        <taxon>Sphingobacterium</taxon>
    </lineage>
</organism>
<dbReference type="RefSeq" id="WP_190302814.1">
    <property type="nucleotide sequence ID" value="NZ_JACOIJ010000037.1"/>
</dbReference>